<dbReference type="PROSITE" id="PS00622">
    <property type="entry name" value="HTH_LUXR_1"/>
    <property type="match status" value="1"/>
</dbReference>
<dbReference type="InterPro" id="IPR016032">
    <property type="entry name" value="Sig_transdc_resp-reg_C-effctor"/>
</dbReference>
<dbReference type="GO" id="GO:0006355">
    <property type="term" value="P:regulation of DNA-templated transcription"/>
    <property type="evidence" value="ECO:0007669"/>
    <property type="project" value="InterPro"/>
</dbReference>
<dbReference type="CDD" id="cd06170">
    <property type="entry name" value="LuxR_C_like"/>
    <property type="match status" value="1"/>
</dbReference>
<reference evidence="9" key="1">
    <citation type="submission" date="2016-10" db="EMBL/GenBank/DDBJ databases">
        <authorList>
            <person name="Varghese N."/>
            <person name="Submissions S."/>
        </authorList>
    </citation>
    <scope>NUCLEOTIDE SEQUENCE [LARGE SCALE GENOMIC DNA]</scope>
    <source>
        <strain evidence="9">DSM 43161</strain>
    </source>
</reference>
<gene>
    <name evidence="8" type="ORF">SAMN05660359_04436</name>
</gene>
<accession>A0A1I5I969</accession>
<dbReference type="Proteomes" id="UP000183642">
    <property type="component" value="Unassembled WGS sequence"/>
</dbReference>
<feature type="modified residue" description="4-aspartylphosphate" evidence="5">
    <location>
        <position position="52"/>
    </location>
</feature>
<organism evidence="8 9">
    <name type="scientific">Geodermatophilus obscurus</name>
    <dbReference type="NCBI Taxonomy" id="1861"/>
    <lineage>
        <taxon>Bacteria</taxon>
        <taxon>Bacillati</taxon>
        <taxon>Actinomycetota</taxon>
        <taxon>Actinomycetes</taxon>
        <taxon>Geodermatophilales</taxon>
        <taxon>Geodermatophilaceae</taxon>
        <taxon>Geodermatophilus</taxon>
    </lineage>
</organism>
<dbReference type="PANTHER" id="PTHR43214">
    <property type="entry name" value="TWO-COMPONENT RESPONSE REGULATOR"/>
    <property type="match status" value="1"/>
</dbReference>
<dbReference type="InterPro" id="IPR011006">
    <property type="entry name" value="CheY-like_superfamily"/>
</dbReference>
<proteinExistence type="predicted"/>
<dbReference type="RefSeq" id="WP_075015670.1">
    <property type="nucleotide sequence ID" value="NZ_FOWE01000012.1"/>
</dbReference>
<keyword evidence="2" id="KW-0805">Transcription regulation</keyword>
<evidence type="ECO:0000259" key="6">
    <source>
        <dbReference type="PROSITE" id="PS50043"/>
    </source>
</evidence>
<dbReference type="InterPro" id="IPR000792">
    <property type="entry name" value="Tscrpt_reg_LuxR_C"/>
</dbReference>
<dbReference type="Pfam" id="PF00196">
    <property type="entry name" value="GerE"/>
    <property type="match status" value="1"/>
</dbReference>
<dbReference type="SMART" id="SM00421">
    <property type="entry name" value="HTH_LUXR"/>
    <property type="match status" value="1"/>
</dbReference>
<dbReference type="PRINTS" id="PR00038">
    <property type="entry name" value="HTHLUXR"/>
</dbReference>
<dbReference type="GO" id="GO:0003677">
    <property type="term" value="F:DNA binding"/>
    <property type="evidence" value="ECO:0007669"/>
    <property type="project" value="UniProtKB-KW"/>
</dbReference>
<dbReference type="PROSITE" id="PS50043">
    <property type="entry name" value="HTH_LUXR_2"/>
    <property type="match status" value="1"/>
</dbReference>
<dbReference type="OrthoDB" id="9808843at2"/>
<keyword evidence="9" id="KW-1185">Reference proteome</keyword>
<evidence type="ECO:0000256" key="1">
    <source>
        <dbReference type="ARBA" id="ARBA00022553"/>
    </source>
</evidence>
<dbReference type="PANTHER" id="PTHR43214:SF24">
    <property type="entry name" value="TRANSCRIPTIONAL REGULATORY PROTEIN NARL-RELATED"/>
    <property type="match status" value="1"/>
</dbReference>
<protein>
    <submittedName>
        <fullName evidence="8">Two component transcriptional regulator, LuxR family</fullName>
    </submittedName>
</protein>
<evidence type="ECO:0000313" key="9">
    <source>
        <dbReference type="Proteomes" id="UP000183642"/>
    </source>
</evidence>
<sequence length="212" mass="22707">MRAVVADDHPVFRQGLRVLLEDLGVDVVAEAPDGTEAVEVALRERPDVVLMDVQMPSLSGIEATRQLLERWPEARVLVLTMVADDEAVFAAIQAGALGYVLKGAGQAEIGRALEAVAAGQAVYGAEVARRLRAFFTAGSGVVARPFPELSDREREVLDLIAAGLPNTAIAHRLFLSEKTIRNNVTSIFAKLAVRDRAEAVVRAREAGLGRGC</sequence>
<dbReference type="GO" id="GO:0009428">
    <property type="term" value="C:bacterial-type flagellum basal body, distal rod, P ring"/>
    <property type="evidence" value="ECO:0007669"/>
    <property type="project" value="InterPro"/>
</dbReference>
<evidence type="ECO:0000259" key="7">
    <source>
        <dbReference type="PROSITE" id="PS50110"/>
    </source>
</evidence>
<dbReference type="InterPro" id="IPR058245">
    <property type="entry name" value="NreC/VraR/RcsB-like_REC"/>
</dbReference>
<dbReference type="EMBL" id="FOWE01000012">
    <property type="protein sequence ID" value="SFO57092.1"/>
    <property type="molecule type" value="Genomic_DNA"/>
</dbReference>
<evidence type="ECO:0000313" key="8">
    <source>
        <dbReference type="EMBL" id="SFO57092.1"/>
    </source>
</evidence>
<dbReference type="SUPFAM" id="SSF46894">
    <property type="entry name" value="C-terminal effector domain of the bipartite response regulators"/>
    <property type="match status" value="1"/>
</dbReference>
<dbReference type="InterPro" id="IPR039420">
    <property type="entry name" value="WalR-like"/>
</dbReference>
<keyword evidence="1 5" id="KW-0597">Phosphoprotein</keyword>
<feature type="domain" description="Response regulatory" evidence="7">
    <location>
        <begin position="2"/>
        <end position="117"/>
    </location>
</feature>
<evidence type="ECO:0000256" key="5">
    <source>
        <dbReference type="PROSITE-ProRule" id="PRU00169"/>
    </source>
</evidence>
<dbReference type="PROSITE" id="PS50110">
    <property type="entry name" value="RESPONSE_REGULATORY"/>
    <property type="match status" value="1"/>
</dbReference>
<dbReference type="SUPFAM" id="SSF52172">
    <property type="entry name" value="CheY-like"/>
    <property type="match status" value="1"/>
</dbReference>
<dbReference type="AlphaFoldDB" id="A0A1I5I969"/>
<dbReference type="GO" id="GO:0071973">
    <property type="term" value="P:bacterial-type flagellum-dependent cell motility"/>
    <property type="evidence" value="ECO:0007669"/>
    <property type="project" value="InterPro"/>
</dbReference>
<dbReference type="CDD" id="cd17535">
    <property type="entry name" value="REC_NarL-like"/>
    <property type="match status" value="1"/>
</dbReference>
<dbReference type="PRINTS" id="PR01010">
    <property type="entry name" value="FLGPRINGFLGI"/>
</dbReference>
<evidence type="ECO:0000256" key="3">
    <source>
        <dbReference type="ARBA" id="ARBA00023125"/>
    </source>
</evidence>
<dbReference type="GO" id="GO:0000160">
    <property type="term" value="P:phosphorelay signal transduction system"/>
    <property type="evidence" value="ECO:0007669"/>
    <property type="project" value="InterPro"/>
</dbReference>
<evidence type="ECO:0000256" key="4">
    <source>
        <dbReference type="ARBA" id="ARBA00023163"/>
    </source>
</evidence>
<keyword evidence="4" id="KW-0804">Transcription</keyword>
<dbReference type="InterPro" id="IPR001782">
    <property type="entry name" value="Flag_FlgI"/>
</dbReference>
<keyword evidence="3" id="KW-0238">DNA-binding</keyword>
<feature type="domain" description="HTH luxR-type" evidence="6">
    <location>
        <begin position="142"/>
        <end position="207"/>
    </location>
</feature>
<dbReference type="SMART" id="SM00448">
    <property type="entry name" value="REC"/>
    <property type="match status" value="1"/>
</dbReference>
<dbReference type="GO" id="GO:0030288">
    <property type="term" value="C:outer membrane-bounded periplasmic space"/>
    <property type="evidence" value="ECO:0007669"/>
    <property type="project" value="InterPro"/>
</dbReference>
<dbReference type="GO" id="GO:0005198">
    <property type="term" value="F:structural molecule activity"/>
    <property type="evidence" value="ECO:0007669"/>
    <property type="project" value="InterPro"/>
</dbReference>
<dbReference type="Pfam" id="PF00072">
    <property type="entry name" value="Response_reg"/>
    <property type="match status" value="1"/>
</dbReference>
<evidence type="ECO:0000256" key="2">
    <source>
        <dbReference type="ARBA" id="ARBA00023015"/>
    </source>
</evidence>
<dbReference type="InterPro" id="IPR001789">
    <property type="entry name" value="Sig_transdc_resp-reg_receiver"/>
</dbReference>
<name>A0A1I5I969_9ACTN</name>
<dbReference type="Gene3D" id="3.40.50.2300">
    <property type="match status" value="1"/>
</dbReference>